<feature type="signal peptide" evidence="1">
    <location>
        <begin position="1"/>
        <end position="22"/>
    </location>
</feature>
<dbReference type="EMBL" id="CAJPVJ010001253">
    <property type="protein sequence ID" value="CAG2164391.1"/>
    <property type="molecule type" value="Genomic_DNA"/>
</dbReference>
<protein>
    <recommendedName>
        <fullName evidence="4">Lipocalin/cytosolic fatty-acid binding domain-containing protein</fullName>
    </recommendedName>
</protein>
<dbReference type="Proteomes" id="UP000728032">
    <property type="component" value="Unassembled WGS sequence"/>
</dbReference>
<evidence type="ECO:0008006" key="4">
    <source>
        <dbReference type="Google" id="ProtNLM"/>
    </source>
</evidence>
<evidence type="ECO:0000313" key="3">
    <source>
        <dbReference type="Proteomes" id="UP000728032"/>
    </source>
</evidence>
<dbReference type="EMBL" id="OC916078">
    <property type="protein sequence ID" value="CAD7643075.1"/>
    <property type="molecule type" value="Genomic_DNA"/>
</dbReference>
<gene>
    <name evidence="2" type="ORF">ONB1V03_LOCUS3947</name>
</gene>
<proteinExistence type="predicted"/>
<dbReference type="OrthoDB" id="6728016at2759"/>
<organism evidence="2">
    <name type="scientific">Oppiella nova</name>
    <dbReference type="NCBI Taxonomy" id="334625"/>
    <lineage>
        <taxon>Eukaryota</taxon>
        <taxon>Metazoa</taxon>
        <taxon>Ecdysozoa</taxon>
        <taxon>Arthropoda</taxon>
        <taxon>Chelicerata</taxon>
        <taxon>Arachnida</taxon>
        <taxon>Acari</taxon>
        <taxon>Acariformes</taxon>
        <taxon>Sarcoptiformes</taxon>
        <taxon>Oribatida</taxon>
        <taxon>Brachypylina</taxon>
        <taxon>Oppioidea</taxon>
        <taxon>Oppiidae</taxon>
        <taxon>Oppiella</taxon>
    </lineage>
</organism>
<dbReference type="InterPro" id="IPR012674">
    <property type="entry name" value="Calycin"/>
</dbReference>
<dbReference type="AlphaFoldDB" id="A0A7R9QFM5"/>
<dbReference type="Gene3D" id="2.40.128.20">
    <property type="match status" value="1"/>
</dbReference>
<feature type="chain" id="PRO_5036211853" description="Lipocalin/cytosolic fatty-acid binding domain-containing protein" evidence="1">
    <location>
        <begin position="23"/>
        <end position="89"/>
    </location>
</feature>
<dbReference type="SUPFAM" id="SSF50814">
    <property type="entry name" value="Lipocalins"/>
    <property type="match status" value="1"/>
</dbReference>
<keyword evidence="3" id="KW-1185">Reference proteome</keyword>
<accession>A0A7R9QFM5</accession>
<dbReference type="PROSITE" id="PS00213">
    <property type="entry name" value="LIPOCALIN"/>
    <property type="match status" value="1"/>
</dbReference>
<sequence length="89" mass="10136">MWSKVVVSIVIVLPMVCQLSAPLQLRAGQCPRIKPKANFDLNKFMGEWYVIYRDGSEGADCIRQNVTSNGRNRYFITEIREPLAKGVFT</sequence>
<keyword evidence="1" id="KW-0732">Signal</keyword>
<evidence type="ECO:0000256" key="1">
    <source>
        <dbReference type="SAM" id="SignalP"/>
    </source>
</evidence>
<name>A0A7R9QFM5_9ACAR</name>
<evidence type="ECO:0000313" key="2">
    <source>
        <dbReference type="EMBL" id="CAD7643075.1"/>
    </source>
</evidence>
<dbReference type="InterPro" id="IPR022272">
    <property type="entry name" value="Lipocalin_CS"/>
</dbReference>
<reference evidence="2" key="1">
    <citation type="submission" date="2020-11" db="EMBL/GenBank/DDBJ databases">
        <authorList>
            <person name="Tran Van P."/>
        </authorList>
    </citation>
    <scope>NUCLEOTIDE SEQUENCE</scope>
</reference>